<protein>
    <submittedName>
        <fullName evidence="2">Uncharacterized protein</fullName>
    </submittedName>
</protein>
<name>C0FZ43_9FIRM</name>
<dbReference type="Proteomes" id="UP000003561">
    <property type="component" value="Unassembled WGS sequence"/>
</dbReference>
<evidence type="ECO:0000313" key="2">
    <source>
        <dbReference type="EMBL" id="EEG92163.1"/>
    </source>
</evidence>
<dbReference type="EMBL" id="ACFY01000161">
    <property type="protein sequence ID" value="EEG92163.1"/>
    <property type="molecule type" value="Genomic_DNA"/>
</dbReference>
<proteinExistence type="predicted"/>
<dbReference type="AlphaFoldDB" id="C0FZ43"/>
<evidence type="ECO:0000256" key="1">
    <source>
        <dbReference type="SAM" id="SignalP"/>
    </source>
</evidence>
<feature type="signal peptide" evidence="1">
    <location>
        <begin position="1"/>
        <end position="44"/>
    </location>
</feature>
<accession>C0FZ43</accession>
<keyword evidence="1" id="KW-0732">Signal</keyword>
<gene>
    <name evidence="2" type="ORF">ROSEINA2194_04033</name>
</gene>
<reference evidence="2 3" key="2">
    <citation type="submission" date="2009-03" db="EMBL/GenBank/DDBJ databases">
        <title>Draft genome sequence of Roseburia inulinivorans (DSM 16841).</title>
        <authorList>
            <person name="Sudarsanam P."/>
            <person name="Ley R."/>
            <person name="Guruge J."/>
            <person name="Turnbaugh P.J."/>
            <person name="Mahowald M."/>
            <person name="Liep D."/>
            <person name="Gordon J."/>
        </authorList>
    </citation>
    <scope>NUCLEOTIDE SEQUENCE [LARGE SCALE GENOMIC DNA]</scope>
    <source>
        <strain evidence="2 3">DSM 16841</strain>
    </source>
</reference>
<reference evidence="2 3" key="1">
    <citation type="submission" date="2009-02" db="EMBL/GenBank/DDBJ databases">
        <authorList>
            <person name="Fulton L."/>
            <person name="Clifton S."/>
            <person name="Fulton B."/>
            <person name="Xu J."/>
            <person name="Minx P."/>
            <person name="Pepin K.H."/>
            <person name="Johnson M."/>
            <person name="Bhonagiri V."/>
            <person name="Nash W.E."/>
            <person name="Mardis E.R."/>
            <person name="Wilson R.K."/>
        </authorList>
    </citation>
    <scope>NUCLEOTIDE SEQUENCE [LARGE SCALE GENOMIC DNA]</scope>
    <source>
        <strain evidence="2 3">DSM 16841</strain>
    </source>
</reference>
<comment type="caution">
    <text evidence="2">The sequence shown here is derived from an EMBL/GenBank/DDBJ whole genome shotgun (WGS) entry which is preliminary data.</text>
</comment>
<organism evidence="2 3">
    <name type="scientific">Roseburia inulinivorans DSM 16841</name>
    <dbReference type="NCBI Taxonomy" id="622312"/>
    <lineage>
        <taxon>Bacteria</taxon>
        <taxon>Bacillati</taxon>
        <taxon>Bacillota</taxon>
        <taxon>Clostridia</taxon>
        <taxon>Lachnospirales</taxon>
        <taxon>Lachnospiraceae</taxon>
        <taxon>Roseburia</taxon>
    </lineage>
</organism>
<sequence length="160" mass="17971">MKLSLISRGFSSRRENCLYEKNKKIFAASTMAAMLMLPTYGAMASSVSFANFTFTTIPYAEKWERVTSKAKVDNEQNWYLTLTQKSELDSKEVRALAISNDVDPAMHGLNPYPLKSTTTSSGAIKYQKQVTKNRTYSLYVSGNENVSKPHKIVISGRYTS</sequence>
<evidence type="ECO:0000313" key="3">
    <source>
        <dbReference type="Proteomes" id="UP000003561"/>
    </source>
</evidence>
<feature type="chain" id="PRO_5002898077" evidence="1">
    <location>
        <begin position="45"/>
        <end position="160"/>
    </location>
</feature>